<reference evidence="1 2" key="3">
    <citation type="journal article" date="2022" name="Microbiol. Spectr.">
        <title>Folding features and dynamics of 3D genome architecture in plant fungal pathogens.</title>
        <authorList>
            <person name="Xia C."/>
        </authorList>
    </citation>
    <scope>NUCLEOTIDE SEQUENCE [LARGE SCALE GENOMIC DNA]</scope>
    <source>
        <strain evidence="1 2">93-210</strain>
    </source>
</reference>
<organism evidence="1 2">
    <name type="scientific">Puccinia striiformis f. sp. tritici</name>
    <dbReference type="NCBI Taxonomy" id="168172"/>
    <lineage>
        <taxon>Eukaryota</taxon>
        <taxon>Fungi</taxon>
        <taxon>Dikarya</taxon>
        <taxon>Basidiomycota</taxon>
        <taxon>Pucciniomycotina</taxon>
        <taxon>Pucciniomycetes</taxon>
        <taxon>Pucciniales</taxon>
        <taxon>Pucciniaceae</taxon>
        <taxon>Puccinia</taxon>
    </lineage>
</organism>
<gene>
    <name evidence="1" type="ORF">MJO28_011268</name>
</gene>
<reference evidence="2" key="2">
    <citation type="journal article" date="2018" name="Mol. Plant Microbe Interact.">
        <title>Genome sequence resources for the wheat stripe rust pathogen (Puccinia striiformis f. sp. tritici) and the barley stripe rust pathogen (Puccinia striiformis f. sp. hordei).</title>
        <authorList>
            <person name="Xia C."/>
            <person name="Wang M."/>
            <person name="Yin C."/>
            <person name="Cornejo O.E."/>
            <person name="Hulbert S.H."/>
            <person name="Chen X."/>
        </authorList>
    </citation>
    <scope>NUCLEOTIDE SEQUENCE [LARGE SCALE GENOMIC DNA]</scope>
    <source>
        <strain evidence="2">93-210</strain>
    </source>
</reference>
<name>A0ACC0E1N8_9BASI</name>
<sequence length="128" mass="14631">MKILCSHADNHPPCTTCFRGKPLLSSQALFPSLLELSSSFGFLLPSWLASVIGSNPDLSETRYIGDSNYTSSPFYRRLIRFPIEWFFSFDQEHQHSLASLILGFPLKSRLWIMWSSSHLDIHHSQLST</sequence>
<evidence type="ECO:0000313" key="2">
    <source>
        <dbReference type="Proteomes" id="UP001060170"/>
    </source>
</evidence>
<proteinExistence type="predicted"/>
<protein>
    <submittedName>
        <fullName evidence="1">Uncharacterized protein</fullName>
    </submittedName>
</protein>
<reference evidence="2" key="1">
    <citation type="journal article" date="2018" name="BMC Genomics">
        <title>Genomic insights into host adaptation between the wheat stripe rust pathogen (Puccinia striiformis f. sp. tritici) and the barley stripe rust pathogen (Puccinia striiformis f. sp. hordei).</title>
        <authorList>
            <person name="Xia C."/>
            <person name="Wang M."/>
            <person name="Yin C."/>
            <person name="Cornejo O.E."/>
            <person name="Hulbert S.H."/>
            <person name="Chen X."/>
        </authorList>
    </citation>
    <scope>NUCLEOTIDE SEQUENCE [LARGE SCALE GENOMIC DNA]</scope>
    <source>
        <strain evidence="2">93-210</strain>
    </source>
</reference>
<comment type="caution">
    <text evidence="1">The sequence shown here is derived from an EMBL/GenBank/DDBJ whole genome shotgun (WGS) entry which is preliminary data.</text>
</comment>
<dbReference type="EMBL" id="CM045875">
    <property type="protein sequence ID" value="KAI7943740.1"/>
    <property type="molecule type" value="Genomic_DNA"/>
</dbReference>
<keyword evidence="2" id="KW-1185">Reference proteome</keyword>
<dbReference type="Proteomes" id="UP001060170">
    <property type="component" value="Chromosome 11"/>
</dbReference>
<evidence type="ECO:0000313" key="1">
    <source>
        <dbReference type="EMBL" id="KAI7943740.1"/>
    </source>
</evidence>
<accession>A0ACC0E1N8</accession>